<evidence type="ECO:0000313" key="4">
    <source>
        <dbReference type="Proteomes" id="UP000076420"/>
    </source>
</evidence>
<dbReference type="PROSITE" id="PS50041">
    <property type="entry name" value="C_TYPE_LECTIN_2"/>
    <property type="match status" value="1"/>
</dbReference>
<dbReference type="VEuPathDB" id="VectorBase:BGLB035490"/>
<feature type="signal peptide" evidence="1">
    <location>
        <begin position="1"/>
        <end position="17"/>
    </location>
</feature>
<evidence type="ECO:0000313" key="3">
    <source>
        <dbReference type="EnsemblMetazoa" id="BGLB035490-PA"/>
    </source>
</evidence>
<dbReference type="OrthoDB" id="6128183at2759"/>
<reference evidence="3" key="1">
    <citation type="submission" date="2020-05" db="UniProtKB">
        <authorList>
            <consortium name="EnsemblMetazoa"/>
        </authorList>
    </citation>
    <scope>IDENTIFICATION</scope>
    <source>
        <strain evidence="3">BB02</strain>
    </source>
</reference>
<dbReference type="CDD" id="cd00037">
    <property type="entry name" value="CLECT"/>
    <property type="match status" value="1"/>
</dbReference>
<dbReference type="Pfam" id="PF00059">
    <property type="entry name" value="Lectin_C"/>
    <property type="match status" value="1"/>
</dbReference>
<dbReference type="SUPFAM" id="SSF56436">
    <property type="entry name" value="C-type lectin-like"/>
    <property type="match status" value="1"/>
</dbReference>
<dbReference type="EnsemblMetazoa" id="BGLB035490-RA">
    <property type="protein sequence ID" value="BGLB035490-PA"/>
    <property type="gene ID" value="BGLB035490"/>
</dbReference>
<gene>
    <name evidence="3" type="primary">106072549</name>
</gene>
<feature type="chain" id="PRO_5012654837" description="C-type lectin domain-containing protein" evidence="1">
    <location>
        <begin position="18"/>
        <end position="160"/>
    </location>
</feature>
<accession>A0A2C9LVN0</accession>
<dbReference type="Proteomes" id="UP000076420">
    <property type="component" value="Unassembled WGS sequence"/>
</dbReference>
<evidence type="ECO:0000256" key="1">
    <source>
        <dbReference type="SAM" id="SignalP"/>
    </source>
</evidence>
<dbReference type="InterPro" id="IPR016186">
    <property type="entry name" value="C-type_lectin-like/link_sf"/>
</dbReference>
<dbReference type="SMART" id="SM00034">
    <property type="entry name" value="CLECT"/>
    <property type="match status" value="1"/>
</dbReference>
<organism evidence="3 4">
    <name type="scientific">Biomphalaria glabrata</name>
    <name type="common">Bloodfluke planorb</name>
    <name type="synonym">Freshwater snail</name>
    <dbReference type="NCBI Taxonomy" id="6526"/>
    <lineage>
        <taxon>Eukaryota</taxon>
        <taxon>Metazoa</taxon>
        <taxon>Spiralia</taxon>
        <taxon>Lophotrochozoa</taxon>
        <taxon>Mollusca</taxon>
        <taxon>Gastropoda</taxon>
        <taxon>Heterobranchia</taxon>
        <taxon>Euthyneura</taxon>
        <taxon>Panpulmonata</taxon>
        <taxon>Hygrophila</taxon>
        <taxon>Lymnaeoidea</taxon>
        <taxon>Planorbidae</taxon>
        <taxon>Biomphalaria</taxon>
    </lineage>
</organism>
<dbReference type="Gene3D" id="3.10.100.10">
    <property type="entry name" value="Mannose-Binding Protein A, subunit A"/>
    <property type="match status" value="1"/>
</dbReference>
<dbReference type="VEuPathDB" id="VectorBase:BGLAX_040077"/>
<dbReference type="RefSeq" id="XP_013088389.2">
    <property type="nucleotide sequence ID" value="XM_013232935.2"/>
</dbReference>
<dbReference type="AlphaFoldDB" id="A0A2C9LVN0"/>
<protein>
    <recommendedName>
        <fullName evidence="2">C-type lectin domain-containing protein</fullName>
    </recommendedName>
</protein>
<evidence type="ECO:0000259" key="2">
    <source>
        <dbReference type="PROSITE" id="PS50041"/>
    </source>
</evidence>
<feature type="domain" description="C-type lectin" evidence="2">
    <location>
        <begin position="30"/>
        <end position="141"/>
    </location>
</feature>
<dbReference type="PANTHER" id="PTHR22803">
    <property type="entry name" value="MANNOSE, PHOSPHOLIPASE, LECTIN RECEPTOR RELATED"/>
    <property type="match status" value="1"/>
</dbReference>
<dbReference type="InterPro" id="IPR050111">
    <property type="entry name" value="C-type_lectin/snaclec_domain"/>
</dbReference>
<proteinExistence type="predicted"/>
<keyword evidence="1" id="KW-0732">Signal</keyword>
<name>A0A2C9LVN0_BIOGL</name>
<dbReference type="InterPro" id="IPR001304">
    <property type="entry name" value="C-type_lectin-like"/>
</dbReference>
<dbReference type="KEGG" id="bgt:106072549"/>
<sequence>MKMLLFLLPLTLSVVESSILDTTQLDRISFGSKTYLISKILVDNFQAAQQFCNNFGAYVAEVDTEGEFQFLQAFQRFYPELQNLYISGSDAASENTWVHQRTGAEVGFLRWTTGQPSNTWGNENCLELTLADASGMNDMKCVYPERPIRILCEKDASSNF</sequence>
<dbReference type="InterPro" id="IPR016187">
    <property type="entry name" value="CTDL_fold"/>
</dbReference>